<dbReference type="EMBL" id="NRPP01000018">
    <property type="protein sequence ID" value="TFJ23769.1"/>
    <property type="molecule type" value="Genomic_DNA"/>
</dbReference>
<name>A0A7Z8CWP3_CARDV</name>
<evidence type="ECO:0000313" key="2">
    <source>
        <dbReference type="Proteomes" id="UP000297938"/>
    </source>
</evidence>
<proteinExistence type="predicted"/>
<reference evidence="1 2" key="1">
    <citation type="journal article" date="2018" name="Int. J. Food Microbiol.">
        <title>Growth of Carnobacterium spp. isolated from chilled vacuum-packaged meat under relevant acidic conditions.</title>
        <authorList>
            <person name="Zhang P."/>
            <person name="Badoni M."/>
            <person name="Ganzle M."/>
            <person name="Yang X."/>
        </authorList>
    </citation>
    <scope>NUCLEOTIDE SEQUENCE [LARGE SCALE GENOMIC DNA]</scope>
    <source>
        <strain evidence="1 2">B2</strain>
    </source>
</reference>
<accession>A0A7Z8CWP3</accession>
<sequence length="115" mass="13105">MENLYQRFKTVVQKFGLSKQYLAGDFYRICQISPDCYSIACLKAGPCGESLYHPQLKVSTQHHQLVILSYFDNVETPTQSVLLSEESTEFLETKLEILLARFEHLLSIEPSGDSV</sequence>
<gene>
    <name evidence="1" type="ORF">CKN69_12790</name>
</gene>
<evidence type="ECO:0000313" key="1">
    <source>
        <dbReference type="EMBL" id="TFJ23769.1"/>
    </source>
</evidence>
<dbReference type="Proteomes" id="UP000297938">
    <property type="component" value="Unassembled WGS sequence"/>
</dbReference>
<comment type="caution">
    <text evidence="1">The sequence shown here is derived from an EMBL/GenBank/DDBJ whole genome shotgun (WGS) entry which is preliminary data.</text>
</comment>
<dbReference type="AlphaFoldDB" id="A0A7Z8CWP3"/>
<dbReference type="RefSeq" id="WP_074403321.1">
    <property type="nucleotide sequence ID" value="NZ_CBCPJQ010000003.1"/>
</dbReference>
<organism evidence="1 2">
    <name type="scientific">Carnobacterium divergens</name>
    <name type="common">Lactobacillus divergens</name>
    <dbReference type="NCBI Taxonomy" id="2748"/>
    <lineage>
        <taxon>Bacteria</taxon>
        <taxon>Bacillati</taxon>
        <taxon>Bacillota</taxon>
        <taxon>Bacilli</taxon>
        <taxon>Lactobacillales</taxon>
        <taxon>Carnobacteriaceae</taxon>
        <taxon>Carnobacterium</taxon>
    </lineage>
</organism>
<protein>
    <submittedName>
        <fullName evidence="1">Uncharacterized protein</fullName>
    </submittedName>
</protein>